<comment type="subcellular location">
    <subcellularLocation>
        <location evidence="6">Cytoplasm</location>
    </subcellularLocation>
</comment>
<protein>
    <recommendedName>
        <fullName evidence="6">Ribosomal RNA small subunit methyltransferase G</fullName>
        <ecNumber evidence="6">2.1.1.-</ecNumber>
    </recommendedName>
    <alternativeName>
        <fullName evidence="6">16S rRNA 7-methylguanosine methyltransferase</fullName>
        <shortName evidence="6">16S rRNA m7G methyltransferase</shortName>
    </alternativeName>
</protein>
<feature type="binding site" evidence="6">
    <location>
        <begin position="126"/>
        <end position="127"/>
    </location>
    <ligand>
        <name>S-adenosyl-L-methionine</name>
        <dbReference type="ChEBI" id="CHEBI:59789"/>
    </ligand>
</feature>
<dbReference type="AlphaFoldDB" id="A0A2K8P3C4"/>
<dbReference type="EC" id="2.1.1.-" evidence="6"/>
<evidence type="ECO:0000256" key="5">
    <source>
        <dbReference type="ARBA" id="ARBA00022691"/>
    </source>
</evidence>
<keyword evidence="5 6" id="KW-0949">S-adenosyl-L-methionine</keyword>
<dbReference type="Gene3D" id="3.40.50.150">
    <property type="entry name" value="Vaccinia Virus protein VP39"/>
    <property type="match status" value="1"/>
</dbReference>
<dbReference type="HAMAP" id="MF_00074">
    <property type="entry name" value="16SrRNA_methyltr_G"/>
    <property type="match status" value="1"/>
</dbReference>
<evidence type="ECO:0000256" key="1">
    <source>
        <dbReference type="ARBA" id="ARBA00022490"/>
    </source>
</evidence>
<evidence type="ECO:0000313" key="8">
    <source>
        <dbReference type="Proteomes" id="UP000232221"/>
    </source>
</evidence>
<dbReference type="Pfam" id="PF02527">
    <property type="entry name" value="GidB"/>
    <property type="match status" value="1"/>
</dbReference>
<dbReference type="InterPro" id="IPR003682">
    <property type="entry name" value="rRNA_ssu_MeTfrase_G"/>
</dbReference>
<evidence type="ECO:0000256" key="4">
    <source>
        <dbReference type="ARBA" id="ARBA00022679"/>
    </source>
</evidence>
<organism evidence="7 8">
    <name type="scientific">Mesoplasma coleopterae</name>
    <dbReference type="NCBI Taxonomy" id="324078"/>
    <lineage>
        <taxon>Bacteria</taxon>
        <taxon>Bacillati</taxon>
        <taxon>Mycoplasmatota</taxon>
        <taxon>Mollicutes</taxon>
        <taxon>Entomoplasmatales</taxon>
        <taxon>Entomoplasmataceae</taxon>
        <taxon>Mesoplasma</taxon>
    </lineage>
</organism>
<feature type="binding site" evidence="6">
    <location>
        <position position="143"/>
    </location>
    <ligand>
        <name>S-adenosyl-L-methionine</name>
        <dbReference type="ChEBI" id="CHEBI:59789"/>
    </ligand>
</feature>
<dbReference type="NCBIfam" id="TIGR00138">
    <property type="entry name" value="rsmG_gidB"/>
    <property type="match status" value="1"/>
</dbReference>
<dbReference type="RefSeq" id="WP_100671486.1">
    <property type="nucleotide sequence ID" value="NZ_CP022510.1"/>
</dbReference>
<feature type="binding site" evidence="6">
    <location>
        <position position="75"/>
    </location>
    <ligand>
        <name>S-adenosyl-L-methionine</name>
        <dbReference type="ChEBI" id="CHEBI:59789"/>
    </ligand>
</feature>
<sequence length="234" mass="27162">MFNNWKIFENILGFIPSEQIKQKLNEYYKILLEENAKYNLTRIISEEEVYEKHFLDSLLFTKEFKISDQNILDIGSGPGFPGIVLKIFYPETEITLVDSNNKKVNFLNIVIEKLKLERIVAKHVRAEELARIENEKYDVVISRAVAYLDVILELASRFAKIGGQIILLKGPRADDEIKNSKNIDQKLKLSLDKKQILEDTGFGERINLFYSKKQSTPELYPRDYAKIVKESGKK</sequence>
<accession>A0A2K8P3C4</accession>
<comment type="caution">
    <text evidence="6">Lacks conserved residue(s) required for the propagation of feature annotation.</text>
</comment>
<evidence type="ECO:0000256" key="6">
    <source>
        <dbReference type="HAMAP-Rule" id="MF_00074"/>
    </source>
</evidence>
<dbReference type="CDD" id="cd02440">
    <property type="entry name" value="AdoMet_MTases"/>
    <property type="match status" value="1"/>
</dbReference>
<dbReference type="PANTHER" id="PTHR31760">
    <property type="entry name" value="S-ADENOSYL-L-METHIONINE-DEPENDENT METHYLTRANSFERASES SUPERFAMILY PROTEIN"/>
    <property type="match status" value="1"/>
</dbReference>
<evidence type="ECO:0000256" key="2">
    <source>
        <dbReference type="ARBA" id="ARBA00022552"/>
    </source>
</evidence>
<evidence type="ECO:0000313" key="7">
    <source>
        <dbReference type="EMBL" id="ATZ21186.1"/>
    </source>
</evidence>
<dbReference type="GO" id="GO:0070043">
    <property type="term" value="F:rRNA (guanine-N7-)-methyltransferase activity"/>
    <property type="evidence" value="ECO:0007669"/>
    <property type="project" value="UniProtKB-UniRule"/>
</dbReference>
<dbReference type="Proteomes" id="UP000232221">
    <property type="component" value="Chromosome"/>
</dbReference>
<dbReference type="PANTHER" id="PTHR31760:SF0">
    <property type="entry name" value="S-ADENOSYL-L-METHIONINE-DEPENDENT METHYLTRANSFERASES SUPERFAMILY PROTEIN"/>
    <property type="match status" value="1"/>
</dbReference>
<dbReference type="InterPro" id="IPR029063">
    <property type="entry name" value="SAM-dependent_MTases_sf"/>
</dbReference>
<dbReference type="OrthoDB" id="9808773at2"/>
<feature type="binding site" evidence="6">
    <location>
        <position position="80"/>
    </location>
    <ligand>
        <name>S-adenosyl-L-methionine</name>
        <dbReference type="ChEBI" id="CHEBI:59789"/>
    </ligand>
</feature>
<comment type="function">
    <text evidence="6">Specifically methylates the N7 position of a guanine in 16S rRNA.</text>
</comment>
<dbReference type="PIRSF" id="PIRSF003078">
    <property type="entry name" value="GidB"/>
    <property type="match status" value="1"/>
</dbReference>
<keyword evidence="3 6" id="KW-0489">Methyltransferase</keyword>
<evidence type="ECO:0000256" key="3">
    <source>
        <dbReference type="ARBA" id="ARBA00022603"/>
    </source>
</evidence>
<reference evidence="7 8" key="1">
    <citation type="submission" date="2017-11" db="EMBL/GenBank/DDBJ databases">
        <title>Genome sequence of Mesoplasma coleopterae BARC 779 (ATCC 49583).</title>
        <authorList>
            <person name="Lo W.-S."/>
            <person name="Kuo C.-H."/>
        </authorList>
    </citation>
    <scope>NUCLEOTIDE SEQUENCE [LARGE SCALE GENOMIC DNA]</scope>
    <source>
        <strain evidence="7 8">BARC 779</strain>
    </source>
</reference>
<keyword evidence="8" id="KW-1185">Reference proteome</keyword>
<name>A0A2K8P3C4_9MOLU</name>
<comment type="similarity">
    <text evidence="6">Belongs to the methyltransferase superfamily. RNA methyltransferase RsmG family.</text>
</comment>
<keyword evidence="1 6" id="KW-0963">Cytoplasm</keyword>
<dbReference type="KEGG" id="mcol:MCOLE_v1c06760"/>
<dbReference type="SUPFAM" id="SSF53335">
    <property type="entry name" value="S-adenosyl-L-methionine-dependent methyltransferases"/>
    <property type="match status" value="1"/>
</dbReference>
<dbReference type="GO" id="GO:0005829">
    <property type="term" value="C:cytosol"/>
    <property type="evidence" value="ECO:0007669"/>
    <property type="project" value="TreeGrafter"/>
</dbReference>
<dbReference type="EMBL" id="CP024968">
    <property type="protein sequence ID" value="ATZ21186.1"/>
    <property type="molecule type" value="Genomic_DNA"/>
</dbReference>
<keyword evidence="4 6" id="KW-0808">Transferase</keyword>
<gene>
    <name evidence="6 7" type="primary">rsmG</name>
    <name evidence="7" type="ORF">MCOLE_v1c06760</name>
</gene>
<proteinExistence type="inferred from homology"/>
<keyword evidence="2 6" id="KW-0698">rRNA processing</keyword>